<dbReference type="Pfam" id="PF04286">
    <property type="entry name" value="DUF445"/>
    <property type="match status" value="1"/>
</dbReference>
<feature type="transmembrane region" description="Helical" evidence="6">
    <location>
        <begin position="380"/>
        <end position="400"/>
    </location>
</feature>
<dbReference type="EMBL" id="RQFU01000018">
    <property type="protein sequence ID" value="TGL19911.1"/>
    <property type="molecule type" value="Genomic_DNA"/>
</dbReference>
<evidence type="ECO:0000256" key="2">
    <source>
        <dbReference type="ARBA" id="ARBA00008053"/>
    </source>
</evidence>
<accession>A0ABY2LZY6</accession>
<keyword evidence="5 6" id="KW-0472">Membrane</keyword>
<dbReference type="Proteomes" id="UP000298200">
    <property type="component" value="Unassembled WGS sequence"/>
</dbReference>
<name>A0ABY2LZY6_9LEPT</name>
<gene>
    <name evidence="7" type="ORF">EHQ46_10985</name>
</gene>
<evidence type="ECO:0000256" key="1">
    <source>
        <dbReference type="ARBA" id="ARBA00004308"/>
    </source>
</evidence>
<comment type="similarity">
    <text evidence="2">Belongs to the UPF0754 family.</text>
</comment>
<keyword evidence="3 6" id="KW-0812">Transmembrane</keyword>
<evidence type="ECO:0000256" key="6">
    <source>
        <dbReference type="SAM" id="Phobius"/>
    </source>
</evidence>
<feature type="transmembrane region" description="Helical" evidence="6">
    <location>
        <begin position="187"/>
        <end position="205"/>
    </location>
</feature>
<dbReference type="RefSeq" id="WP_135635655.1">
    <property type="nucleotide sequence ID" value="NZ_RQFU01000018.1"/>
</dbReference>
<protein>
    <submittedName>
        <fullName evidence="7">DUF445 family protein</fullName>
    </submittedName>
</protein>
<evidence type="ECO:0000313" key="7">
    <source>
        <dbReference type="EMBL" id="TGL19911.1"/>
    </source>
</evidence>
<feature type="transmembrane region" description="Helical" evidence="6">
    <location>
        <begin position="6"/>
        <end position="28"/>
    </location>
</feature>
<keyword evidence="4 6" id="KW-1133">Transmembrane helix</keyword>
<comment type="subcellular location">
    <subcellularLocation>
        <location evidence="1">Endomembrane system</location>
    </subcellularLocation>
</comment>
<evidence type="ECO:0000256" key="4">
    <source>
        <dbReference type="ARBA" id="ARBA00022989"/>
    </source>
</evidence>
<proteinExistence type="inferred from homology"/>
<keyword evidence="8" id="KW-1185">Reference proteome</keyword>
<evidence type="ECO:0000256" key="5">
    <source>
        <dbReference type="ARBA" id="ARBA00023136"/>
    </source>
</evidence>
<reference evidence="8" key="1">
    <citation type="journal article" date="2019" name="PLoS Negl. Trop. Dis.">
        <title>Revisiting the worldwide diversity of Leptospira species in the environment.</title>
        <authorList>
            <person name="Vincent A.T."/>
            <person name="Schiettekatte O."/>
            <person name="Bourhy P."/>
            <person name="Veyrier F.J."/>
            <person name="Picardeau M."/>
        </authorList>
    </citation>
    <scope>NUCLEOTIDE SEQUENCE [LARGE SCALE GENOMIC DNA]</scope>
    <source>
        <strain evidence="8">201800272</strain>
    </source>
</reference>
<dbReference type="PANTHER" id="PTHR35791:SF1">
    <property type="entry name" value="UPF0754 MEMBRANE PROTEIN YHEB"/>
    <property type="match status" value="1"/>
</dbReference>
<comment type="caution">
    <text evidence="7">The sequence shown here is derived from an EMBL/GenBank/DDBJ whole genome shotgun (WGS) entry which is preliminary data.</text>
</comment>
<sequence length="403" mass="45798">MFPSHWILFATIPFTYALIGWVTNWLALKMTFYPIQFIGYPPYLGWQGIIPRKANKIAQNFVEVITEKLLDVKEIAKKIDDATVEKKLSDALEPTIHKATIEFANSIDPELWNKFPKNLQIDIINKIKKESGVIIKKITREIQEDIHSKLDIKNLVFEKLTGENTKTIVDMFQSVGGPEFKFIERSGLYFGFILGFIQLLIWIHFPIAWTLPLQGVLVGYVTNFLAIQMIFRPLEPKKYFGIFEYQGLFLKRKESVSLAFAKIVSEQILSSKNILEELLSGKAAEILLLDIQKEILIQIDRITTFTKPLIAVSGKWSTYETSKLEISKTITDATILQAKGLDDYLQSCMALETIITTKMNGMSSKDFESILRSAFQEDELLLILIGAALGAFVGFLQLVLVSL</sequence>
<feature type="transmembrane region" description="Helical" evidence="6">
    <location>
        <begin position="211"/>
        <end position="231"/>
    </location>
</feature>
<dbReference type="InterPro" id="IPR007383">
    <property type="entry name" value="DUF445"/>
</dbReference>
<organism evidence="7 8">
    <name type="scientific">Leptospira yanagawae</name>
    <dbReference type="NCBI Taxonomy" id="293069"/>
    <lineage>
        <taxon>Bacteria</taxon>
        <taxon>Pseudomonadati</taxon>
        <taxon>Spirochaetota</taxon>
        <taxon>Spirochaetia</taxon>
        <taxon>Leptospirales</taxon>
        <taxon>Leptospiraceae</taxon>
        <taxon>Leptospira</taxon>
    </lineage>
</organism>
<evidence type="ECO:0000313" key="8">
    <source>
        <dbReference type="Proteomes" id="UP000298200"/>
    </source>
</evidence>
<evidence type="ECO:0000256" key="3">
    <source>
        <dbReference type="ARBA" id="ARBA00022692"/>
    </source>
</evidence>
<dbReference type="PANTHER" id="PTHR35791">
    <property type="entry name" value="UPF0754 MEMBRANE PROTEIN YHEB"/>
    <property type="match status" value="1"/>
</dbReference>